<dbReference type="Gene3D" id="1.10.357.10">
    <property type="entry name" value="Tetracycline Repressor, domain 2"/>
    <property type="match status" value="1"/>
</dbReference>
<dbReference type="GO" id="GO:0003677">
    <property type="term" value="F:DNA binding"/>
    <property type="evidence" value="ECO:0007669"/>
    <property type="project" value="UniProtKB-KW"/>
</dbReference>
<proteinExistence type="predicted"/>
<dbReference type="OrthoDB" id="3217159at2"/>
<evidence type="ECO:0000313" key="4">
    <source>
        <dbReference type="Proteomes" id="UP000431485"/>
    </source>
</evidence>
<dbReference type="InterPro" id="IPR009057">
    <property type="entry name" value="Homeodomain-like_sf"/>
</dbReference>
<gene>
    <name evidence="3" type="ORF">GIR22_00050</name>
</gene>
<feature type="domain" description="HTH tetR-type" evidence="2">
    <location>
        <begin position="23"/>
        <end position="50"/>
    </location>
</feature>
<dbReference type="Pfam" id="PF00440">
    <property type="entry name" value="TetR_N"/>
    <property type="match status" value="1"/>
</dbReference>
<keyword evidence="4" id="KW-1185">Reference proteome</keyword>
<name>A0A7X2RM64_9PSED</name>
<reference evidence="3 4" key="1">
    <citation type="submission" date="2019-11" db="EMBL/GenBank/DDBJ databases">
        <title>Pseudmonas karstica sp. nov. and Pseudomonas spelaei sp. nov. from caves.</title>
        <authorList>
            <person name="Zeman M."/>
        </authorList>
    </citation>
    <scope>NUCLEOTIDE SEQUENCE [LARGE SCALE GENOMIC DNA]</scope>
    <source>
        <strain evidence="3 4">CCM 7891</strain>
    </source>
</reference>
<evidence type="ECO:0000256" key="1">
    <source>
        <dbReference type="ARBA" id="ARBA00023125"/>
    </source>
</evidence>
<dbReference type="AlphaFoldDB" id="A0A7X2RM64"/>
<evidence type="ECO:0000259" key="2">
    <source>
        <dbReference type="Pfam" id="PF00440"/>
    </source>
</evidence>
<dbReference type="InterPro" id="IPR001647">
    <property type="entry name" value="HTH_TetR"/>
</dbReference>
<comment type="caution">
    <text evidence="3">The sequence shown here is derived from an EMBL/GenBank/DDBJ whole genome shotgun (WGS) entry which is preliminary data.</text>
</comment>
<protein>
    <submittedName>
        <fullName evidence="3">TetR family transcriptional regulator</fullName>
    </submittedName>
</protein>
<sequence length="134" mass="15020">MSNTRRNLINLLSSLKATSNIPVTVSALAKAAGISRSTIYKYYPDILDMLQSQNTPFTTAKRTEASVKIDLMKRRLAKSKELIAYLSNICSNQMVEIAEQEELIDQLQKTSAAKISYLESKIAKLEIVPLKRVK</sequence>
<accession>A0A7X2RM64</accession>
<dbReference type="EMBL" id="WLYI01000001">
    <property type="protein sequence ID" value="MTD17537.1"/>
    <property type="molecule type" value="Genomic_DNA"/>
</dbReference>
<organism evidence="3 4">
    <name type="scientific">Pseudomonas karstica</name>
    <dbReference type="NCBI Taxonomy" id="1055468"/>
    <lineage>
        <taxon>Bacteria</taxon>
        <taxon>Pseudomonadati</taxon>
        <taxon>Pseudomonadota</taxon>
        <taxon>Gammaproteobacteria</taxon>
        <taxon>Pseudomonadales</taxon>
        <taxon>Pseudomonadaceae</taxon>
        <taxon>Pseudomonas</taxon>
    </lineage>
</organism>
<evidence type="ECO:0000313" key="3">
    <source>
        <dbReference type="EMBL" id="MTD17537.1"/>
    </source>
</evidence>
<dbReference type="SUPFAM" id="SSF46689">
    <property type="entry name" value="Homeodomain-like"/>
    <property type="match status" value="1"/>
</dbReference>
<dbReference type="Proteomes" id="UP000431485">
    <property type="component" value="Unassembled WGS sequence"/>
</dbReference>
<dbReference type="RefSeq" id="WP_154741322.1">
    <property type="nucleotide sequence ID" value="NZ_JBHSTG010000004.1"/>
</dbReference>
<keyword evidence="1" id="KW-0238">DNA-binding</keyword>